<evidence type="ECO:0000313" key="4">
    <source>
        <dbReference type="Proteomes" id="UP000537131"/>
    </source>
</evidence>
<name>A0A7Y0EIM4_9CLOT</name>
<dbReference type="Pfam" id="PF00149">
    <property type="entry name" value="Metallophos"/>
    <property type="match status" value="1"/>
</dbReference>
<dbReference type="InterPro" id="IPR029052">
    <property type="entry name" value="Metallo-depent_PP-like"/>
</dbReference>
<dbReference type="EMBL" id="JABBNI010000036">
    <property type="protein sequence ID" value="NMM64175.1"/>
    <property type="molecule type" value="Genomic_DNA"/>
</dbReference>
<protein>
    <submittedName>
        <fullName evidence="3">Metallophosphoesterase family protein</fullName>
    </submittedName>
</protein>
<accession>A0A7Y0EIM4</accession>
<feature type="domain" description="Calcineurin-like phosphoesterase" evidence="2">
    <location>
        <begin position="107"/>
        <end position="301"/>
    </location>
</feature>
<evidence type="ECO:0000256" key="1">
    <source>
        <dbReference type="ARBA" id="ARBA00022729"/>
    </source>
</evidence>
<sequence length="973" mass="110388">MIGNNVILNGPYLLSPTANGITVVWETKTQIDAKVYYGVNGQFDHEAEIQFHMGTPYKDNHTGNFIYNANINNLYENTEYDYKIHLENGEKAFGQFKTLGANPHKIKIFTISDSHLFYTSDQFTNIALENKPDFIIHVGDIPFGTGYQREQYEDNWFNKVSKLIKTVPFIHIPGNHDDGPFYNDFFTVPQSQTYKCDKKGRTFSFNYGKTHFLMIDSNSWGLFEMNAVNSGLTADDKIKKIIYNTLAWITDDLKSEQAQKANWRVMVLHHPYTDEFNNKYIVPIAEKYNVNFVLSGHLHYYIKNISINPKVGAKTVYITQGSAQDGESELNLGNSNKRLLAEFPEVVALGKGNYGCLEITDDSFTYESFGFDNDKKEEILVDTVTLVNEEPKVVISDIEINSIDNFGHVEIAGRAKNLGHGIASVVVKVIDNGSEHLVNLFGSKGNERVIALNYNDEKDFIAIYEAKTPGQHELCIKNVIKKIMVSEPEQLTFEHMKLKIDDERNSNILIASVEITNNLSSKMHIPVELFVDKSVVETKMVFLRGYEKKTIEYHYKFSRGGNYKVKIGNLEEKEVKVQGSICIIPRVKDLSGNGNDALLHGTTKVQKENGRVVVDLDEYGDYLEIPDHNSLRVDDGFTGMVWASVKRLAKNTEMSHNPLMVKGKSIGWGATYLLRMAVERAGSLKWGVCHDITEYAWQGGNASLNEWVQYTATFSKESGGVSYCNSNKVAEILGITKDAKLRNWEGEPIFVGYSRIGHVIKEIEKPKYYTHLPARVSQVRFYTTKLSSEENKFIYKNPTEVGPKADKLAVWLDFSNIECTGTHITEWRRPAAFNPSYKTEKNHWSFNEINITAAVPGKSLVEIIVEVSDDGDLVKDSKNICIKDGTSCVDISHLQQAQYIRVVTKLTAEVCDKGTFIPEIFEYRIIASRENNFTEMIWSTRDDWQKGEFLGAVGFENADRLKTFHEYTDVIHG</sequence>
<dbReference type="InterPro" id="IPR008963">
    <property type="entry name" value="Purple_acid_Pase-like_N"/>
</dbReference>
<dbReference type="SUPFAM" id="SSF49899">
    <property type="entry name" value="Concanavalin A-like lectins/glucanases"/>
    <property type="match status" value="1"/>
</dbReference>
<dbReference type="Gene3D" id="2.60.120.200">
    <property type="match status" value="1"/>
</dbReference>
<dbReference type="SUPFAM" id="SSF49363">
    <property type="entry name" value="Purple acid phosphatase, N-terminal domain"/>
    <property type="match status" value="1"/>
</dbReference>
<dbReference type="Gene3D" id="3.60.21.10">
    <property type="match status" value="1"/>
</dbReference>
<organism evidence="3 4">
    <name type="scientific">Clostridium muellerianum</name>
    <dbReference type="NCBI Taxonomy" id="2716538"/>
    <lineage>
        <taxon>Bacteria</taxon>
        <taxon>Bacillati</taxon>
        <taxon>Bacillota</taxon>
        <taxon>Clostridia</taxon>
        <taxon>Eubacteriales</taxon>
        <taxon>Clostridiaceae</taxon>
        <taxon>Clostridium</taxon>
    </lineage>
</organism>
<keyword evidence="4" id="KW-1185">Reference proteome</keyword>
<dbReference type="SUPFAM" id="SSF56300">
    <property type="entry name" value="Metallo-dependent phosphatases"/>
    <property type="match status" value="1"/>
</dbReference>
<dbReference type="GO" id="GO:0003993">
    <property type="term" value="F:acid phosphatase activity"/>
    <property type="evidence" value="ECO:0007669"/>
    <property type="project" value="InterPro"/>
</dbReference>
<dbReference type="PANTHER" id="PTHR45867:SF3">
    <property type="entry name" value="ACID PHOSPHATASE TYPE 7"/>
    <property type="match status" value="1"/>
</dbReference>
<dbReference type="Gene3D" id="2.60.40.380">
    <property type="entry name" value="Purple acid phosphatase-like, N-terminal"/>
    <property type="match status" value="1"/>
</dbReference>
<dbReference type="InterPro" id="IPR013320">
    <property type="entry name" value="ConA-like_dom_sf"/>
</dbReference>
<proteinExistence type="predicted"/>
<dbReference type="InterPro" id="IPR004843">
    <property type="entry name" value="Calcineurin-like_PHP"/>
</dbReference>
<dbReference type="RefSeq" id="WP_169298777.1">
    <property type="nucleotide sequence ID" value="NZ_JABBNI010000036.1"/>
</dbReference>
<dbReference type="GO" id="GO:0046872">
    <property type="term" value="F:metal ion binding"/>
    <property type="evidence" value="ECO:0007669"/>
    <property type="project" value="InterPro"/>
</dbReference>
<dbReference type="Proteomes" id="UP000537131">
    <property type="component" value="Unassembled WGS sequence"/>
</dbReference>
<gene>
    <name evidence="3" type="ORF">HBE96_16230</name>
</gene>
<evidence type="ECO:0000313" key="3">
    <source>
        <dbReference type="EMBL" id="NMM64175.1"/>
    </source>
</evidence>
<dbReference type="PANTHER" id="PTHR45867">
    <property type="entry name" value="PURPLE ACID PHOSPHATASE"/>
    <property type="match status" value="1"/>
</dbReference>
<evidence type="ECO:0000259" key="2">
    <source>
        <dbReference type="Pfam" id="PF00149"/>
    </source>
</evidence>
<comment type="caution">
    <text evidence="3">The sequence shown here is derived from an EMBL/GenBank/DDBJ whole genome shotgun (WGS) entry which is preliminary data.</text>
</comment>
<keyword evidence="1" id="KW-0732">Signal</keyword>
<reference evidence="3 4" key="1">
    <citation type="submission" date="2020-06" db="EMBL/GenBank/DDBJ databases">
        <title>Complete Genome Sequence of Clostridium muelleri sp. nov. P21T, an Acid-Alcohol Producing Acetogen Isolated from Old Hay.</title>
        <authorList>
            <person name="Duncan K.E."/>
            <person name="Tanner R.S."/>
        </authorList>
    </citation>
    <scope>NUCLEOTIDE SEQUENCE [LARGE SCALE GENOMIC DNA]</scope>
    <source>
        <strain evidence="3 4">P21</strain>
    </source>
</reference>
<dbReference type="AlphaFoldDB" id="A0A7Y0EIM4"/>